<name>A0A0L8GBY3_OCTBM</name>
<dbReference type="PANTHER" id="PTHR11461">
    <property type="entry name" value="SERINE PROTEASE INHIBITOR, SERPIN"/>
    <property type="match status" value="1"/>
</dbReference>
<dbReference type="KEGG" id="obi:106877825"/>
<dbReference type="InterPro" id="IPR036186">
    <property type="entry name" value="Serpin_sf"/>
</dbReference>
<dbReference type="Gene3D" id="2.30.39.10">
    <property type="entry name" value="Alpha-1-antitrypsin, domain 1"/>
    <property type="match status" value="1"/>
</dbReference>
<sequence>MLKKRDGFVLLFIVVTLQTITEINSRKMKSSNQHQEIKNLAASIDYFTSSLFQDMVIGINENVFMSPFSVATILSMVYLGAKQNSAEQLKNVLNVTSTPNALALAYKKYFSVQKNSNEANMSKSVNRLYVDDKFPILKSYKHKISNYFFTDIKNVDFIKKAERIRIDINKWVKKETYNEITDLLPSKSLSSDTVLLLVNAMHFEGMWAERFPEKVTSSREFHLSSGKTISYDSMFISEDFNTKISHNYKAVELPYMGEKFSMFVILPNKMDGLAALEKEINAEFLKEIKERKGFKQLSLELYLPKFHFQSAFELSDTLQNLGLSDIFDASKANLSGISSRKNLYVNKFFHKTFIDVNEKGTEAAAASGEVVINPVSAQTGTIFDVNHPFIFLIADRRIKMIYFIGKVTNPAD</sequence>
<protein>
    <recommendedName>
        <fullName evidence="3">Serpin domain-containing protein</fullName>
    </recommendedName>
</protein>
<organism evidence="4">
    <name type="scientific">Octopus bimaculoides</name>
    <name type="common">California two-spotted octopus</name>
    <dbReference type="NCBI Taxonomy" id="37653"/>
    <lineage>
        <taxon>Eukaryota</taxon>
        <taxon>Metazoa</taxon>
        <taxon>Spiralia</taxon>
        <taxon>Lophotrochozoa</taxon>
        <taxon>Mollusca</taxon>
        <taxon>Cephalopoda</taxon>
        <taxon>Coleoidea</taxon>
        <taxon>Octopodiformes</taxon>
        <taxon>Octopoda</taxon>
        <taxon>Incirrata</taxon>
        <taxon>Octopodidae</taxon>
        <taxon>Octopus</taxon>
    </lineage>
</organism>
<reference evidence="4" key="1">
    <citation type="submission" date="2015-07" db="EMBL/GenBank/DDBJ databases">
        <title>MeaNS - Measles Nucleotide Surveillance Program.</title>
        <authorList>
            <person name="Tran T."/>
            <person name="Druce J."/>
        </authorList>
    </citation>
    <scope>NUCLEOTIDE SEQUENCE</scope>
    <source>
        <strain evidence="4">UCB-OBI-ISO-001</strain>
        <tissue evidence="4">Gonad</tissue>
    </source>
</reference>
<dbReference type="PANTHER" id="PTHR11461:SF211">
    <property type="entry name" value="GH10112P-RELATED"/>
    <property type="match status" value="1"/>
</dbReference>
<evidence type="ECO:0000256" key="2">
    <source>
        <dbReference type="RuleBase" id="RU000411"/>
    </source>
</evidence>
<dbReference type="Pfam" id="PF00079">
    <property type="entry name" value="Serpin"/>
    <property type="match status" value="1"/>
</dbReference>
<dbReference type="InterPro" id="IPR042185">
    <property type="entry name" value="Serpin_sf_2"/>
</dbReference>
<dbReference type="STRING" id="37653.A0A0L8GBY3"/>
<gene>
    <name evidence="4" type="ORF">OCBIM_22035982mg</name>
</gene>
<dbReference type="AlphaFoldDB" id="A0A0L8GBY3"/>
<feature type="domain" description="Serpin" evidence="3">
    <location>
        <begin position="49"/>
        <end position="410"/>
    </location>
</feature>
<dbReference type="GO" id="GO:0004867">
    <property type="term" value="F:serine-type endopeptidase inhibitor activity"/>
    <property type="evidence" value="ECO:0007669"/>
    <property type="project" value="InterPro"/>
</dbReference>
<dbReference type="OrthoDB" id="671595at2759"/>
<evidence type="ECO:0000313" key="4">
    <source>
        <dbReference type="EMBL" id="KOF74562.1"/>
    </source>
</evidence>
<dbReference type="InterPro" id="IPR000215">
    <property type="entry name" value="Serpin_fam"/>
</dbReference>
<dbReference type="CDD" id="cd00172">
    <property type="entry name" value="serpin"/>
    <property type="match status" value="1"/>
</dbReference>
<dbReference type="SMART" id="SM00093">
    <property type="entry name" value="SERPIN"/>
    <property type="match status" value="1"/>
</dbReference>
<dbReference type="InterPro" id="IPR023795">
    <property type="entry name" value="Serpin_CS"/>
</dbReference>
<evidence type="ECO:0000256" key="1">
    <source>
        <dbReference type="ARBA" id="ARBA00009500"/>
    </source>
</evidence>
<dbReference type="GO" id="GO:0005615">
    <property type="term" value="C:extracellular space"/>
    <property type="evidence" value="ECO:0007669"/>
    <property type="project" value="InterPro"/>
</dbReference>
<proteinExistence type="inferred from homology"/>
<accession>A0A0L8GBY3</accession>
<dbReference type="PROSITE" id="PS00284">
    <property type="entry name" value="SERPIN"/>
    <property type="match status" value="1"/>
</dbReference>
<comment type="similarity">
    <text evidence="1 2">Belongs to the serpin family.</text>
</comment>
<evidence type="ECO:0000259" key="3">
    <source>
        <dbReference type="SMART" id="SM00093"/>
    </source>
</evidence>
<dbReference type="Gene3D" id="3.30.497.10">
    <property type="entry name" value="Antithrombin, subunit I, domain 2"/>
    <property type="match status" value="1"/>
</dbReference>
<dbReference type="InterPro" id="IPR023796">
    <property type="entry name" value="Serpin_dom"/>
</dbReference>
<dbReference type="EMBL" id="KQ422621">
    <property type="protein sequence ID" value="KOF74562.1"/>
    <property type="molecule type" value="Genomic_DNA"/>
</dbReference>
<dbReference type="SUPFAM" id="SSF56574">
    <property type="entry name" value="Serpins"/>
    <property type="match status" value="1"/>
</dbReference>
<dbReference type="InterPro" id="IPR042178">
    <property type="entry name" value="Serpin_sf_1"/>
</dbReference>